<keyword evidence="2" id="KW-0874">Quinone</keyword>
<dbReference type="PANTHER" id="PTHR33269">
    <property type="entry name" value="NADH-UBIQUINONE OXIDOREDUCTASE CHAIN 6"/>
    <property type="match status" value="1"/>
</dbReference>
<dbReference type="OrthoDB" id="9814997at2"/>
<organism evidence="3 4">
    <name type="scientific">Anaerosporomusa subterranea</name>
    <dbReference type="NCBI Taxonomy" id="1794912"/>
    <lineage>
        <taxon>Bacteria</taxon>
        <taxon>Bacillati</taxon>
        <taxon>Bacillota</taxon>
        <taxon>Negativicutes</taxon>
        <taxon>Acetonemataceae</taxon>
        <taxon>Anaerosporomusa</taxon>
    </lineage>
</organism>
<evidence type="ECO:0000256" key="2">
    <source>
        <dbReference type="RuleBase" id="RU004429"/>
    </source>
</evidence>
<protein>
    <recommendedName>
        <fullName evidence="2">NADH-quinone oxidoreductase subunit J</fullName>
        <ecNumber evidence="2">7.1.1.-</ecNumber>
    </recommendedName>
</protein>
<dbReference type="RefSeq" id="WP_066239732.1">
    <property type="nucleotide sequence ID" value="NZ_LSGP01000013.1"/>
</dbReference>
<dbReference type="STRING" id="1794912.AXX12_04730"/>
<feature type="transmembrane region" description="Helical" evidence="2">
    <location>
        <begin position="92"/>
        <end position="114"/>
    </location>
</feature>
<feature type="transmembrane region" description="Helical" evidence="2">
    <location>
        <begin position="34"/>
        <end position="52"/>
    </location>
</feature>
<dbReference type="EC" id="7.1.1.-" evidence="2"/>
<keyword evidence="2" id="KW-0472">Membrane</keyword>
<name>A0A154BU25_ANASB</name>
<sequence>MAGDVVYTVAFYALATLCLAAAAGVIFQKNLVHSALCLALTFVGIAGLYVLLQADYLAAVQLLVYNGAVAIMIVIGIMLTQQGDMAKSNPSNRLVIPAAVVSIALLAVSGWAVYGTKWTVSSQAPATSLEAISKLLFNDYAVAFEAAAVLLLVAMVGAITLAKGADE</sequence>
<feature type="transmembrane region" description="Helical" evidence="2">
    <location>
        <begin position="6"/>
        <end position="27"/>
    </location>
</feature>
<gene>
    <name evidence="3" type="ORF">AXX12_04730</name>
</gene>
<evidence type="ECO:0000313" key="4">
    <source>
        <dbReference type="Proteomes" id="UP000076268"/>
    </source>
</evidence>
<dbReference type="InterPro" id="IPR042106">
    <property type="entry name" value="Nuo/plastoQ_OxRdtase_6_NuoJ"/>
</dbReference>
<evidence type="ECO:0000256" key="1">
    <source>
        <dbReference type="ARBA" id="ARBA00005698"/>
    </source>
</evidence>
<comment type="caution">
    <text evidence="3">The sequence shown here is derived from an EMBL/GenBank/DDBJ whole genome shotgun (WGS) entry which is preliminary data.</text>
</comment>
<feature type="transmembrane region" description="Helical" evidence="2">
    <location>
        <begin position="58"/>
        <end position="80"/>
    </location>
</feature>
<proteinExistence type="inferred from homology"/>
<dbReference type="Proteomes" id="UP000076268">
    <property type="component" value="Unassembled WGS sequence"/>
</dbReference>
<reference evidence="3 4" key="1">
    <citation type="submission" date="2016-02" db="EMBL/GenBank/DDBJ databases">
        <title>Anaerosporomusa subterraneum gen. nov., sp. nov., a spore-forming obligate anaerobe isolated from saprolite.</title>
        <authorList>
            <person name="Choi J.K."/>
            <person name="Shah M."/>
            <person name="Yee N."/>
        </authorList>
    </citation>
    <scope>NUCLEOTIDE SEQUENCE [LARGE SCALE GENOMIC DNA]</scope>
    <source>
        <strain evidence="3 4">RU4</strain>
    </source>
</reference>
<comment type="similarity">
    <text evidence="1 2">Belongs to the complex I subunit 6 family.</text>
</comment>
<keyword evidence="4" id="KW-1185">Reference proteome</keyword>
<dbReference type="EMBL" id="LSGP01000013">
    <property type="protein sequence ID" value="KYZ77421.1"/>
    <property type="molecule type" value="Genomic_DNA"/>
</dbReference>
<dbReference type="Pfam" id="PF00499">
    <property type="entry name" value="Oxidored_q3"/>
    <property type="match status" value="1"/>
</dbReference>
<keyword evidence="2" id="KW-1133">Transmembrane helix</keyword>
<dbReference type="InterPro" id="IPR001457">
    <property type="entry name" value="NADH_UbQ/plastoQ_OxRdtase_su6"/>
</dbReference>
<keyword evidence="3" id="KW-0830">Ubiquinone</keyword>
<dbReference type="GO" id="GO:0008137">
    <property type="term" value="F:NADH dehydrogenase (ubiquinone) activity"/>
    <property type="evidence" value="ECO:0007669"/>
    <property type="project" value="UniProtKB-UniRule"/>
</dbReference>
<dbReference type="GO" id="GO:0048038">
    <property type="term" value="F:quinone binding"/>
    <property type="evidence" value="ECO:0007669"/>
    <property type="project" value="UniProtKB-UniRule"/>
</dbReference>
<comment type="subcellular location">
    <subcellularLocation>
        <location evidence="2">Cell membrane</location>
        <topology evidence="2">Multi-pass membrane protein</topology>
    </subcellularLocation>
</comment>
<dbReference type="PANTHER" id="PTHR33269:SF17">
    <property type="entry name" value="NADH-UBIQUINONE OXIDOREDUCTASE CHAIN 6"/>
    <property type="match status" value="1"/>
</dbReference>
<evidence type="ECO:0000313" key="3">
    <source>
        <dbReference type="EMBL" id="KYZ77421.1"/>
    </source>
</evidence>
<accession>A0A154BU25</accession>
<feature type="transmembrane region" description="Helical" evidence="2">
    <location>
        <begin position="140"/>
        <end position="162"/>
    </location>
</feature>
<dbReference type="Gene3D" id="1.20.120.1200">
    <property type="entry name" value="NADH-ubiquinone/plastoquinone oxidoreductase chain 6, subunit NuoJ"/>
    <property type="match status" value="1"/>
</dbReference>
<keyword evidence="2" id="KW-0812">Transmembrane</keyword>
<keyword evidence="2" id="KW-0520">NAD</keyword>
<comment type="function">
    <text evidence="2">NDH-1 shuttles electrons from NADH, via FMN and iron-sulfur (Fe-S) centers, to quinones in the respiratory chain. Couples the redox reaction to proton translocation (for every two electrons transferred, four hydrogen ions are translocated across the cytoplasmic membrane), and thus conserves the redox energy in a proton gradient.</text>
</comment>
<dbReference type="AlphaFoldDB" id="A0A154BU25"/>
<dbReference type="GO" id="GO:0005886">
    <property type="term" value="C:plasma membrane"/>
    <property type="evidence" value="ECO:0007669"/>
    <property type="project" value="UniProtKB-SubCell"/>
</dbReference>
<comment type="catalytic activity">
    <reaction evidence="2">
        <text>a quinone + NADH + 5 H(+)(in) = a quinol + NAD(+) + 4 H(+)(out)</text>
        <dbReference type="Rhea" id="RHEA:57888"/>
        <dbReference type="ChEBI" id="CHEBI:15378"/>
        <dbReference type="ChEBI" id="CHEBI:24646"/>
        <dbReference type="ChEBI" id="CHEBI:57540"/>
        <dbReference type="ChEBI" id="CHEBI:57945"/>
        <dbReference type="ChEBI" id="CHEBI:132124"/>
    </reaction>
</comment>
<keyword evidence="2" id="KW-1003">Cell membrane</keyword>